<dbReference type="InParanoid" id="A0A2P5DSQ2"/>
<feature type="region of interest" description="Disordered" evidence="1">
    <location>
        <begin position="207"/>
        <end position="227"/>
    </location>
</feature>
<gene>
    <name evidence="2" type="ORF">TorRG33x02_242650</name>
</gene>
<proteinExistence type="predicted"/>
<dbReference type="PANTHER" id="PTHR33223">
    <property type="entry name" value="CCHC-TYPE DOMAIN-CONTAINING PROTEIN"/>
    <property type="match status" value="1"/>
</dbReference>
<keyword evidence="3" id="KW-1185">Reference proteome</keyword>
<evidence type="ECO:0000313" key="2">
    <source>
        <dbReference type="EMBL" id="PON76325.1"/>
    </source>
</evidence>
<reference evidence="3" key="1">
    <citation type="submission" date="2016-06" db="EMBL/GenBank/DDBJ databases">
        <title>Parallel loss of symbiosis genes in relatives of nitrogen-fixing non-legume Parasponia.</title>
        <authorList>
            <person name="Van Velzen R."/>
            <person name="Holmer R."/>
            <person name="Bu F."/>
            <person name="Rutten L."/>
            <person name="Van Zeijl A."/>
            <person name="Liu W."/>
            <person name="Santuari L."/>
            <person name="Cao Q."/>
            <person name="Sharma T."/>
            <person name="Shen D."/>
            <person name="Roswanjaya Y."/>
            <person name="Wardhani T."/>
            <person name="Kalhor M.S."/>
            <person name="Jansen J."/>
            <person name="Van den Hoogen J."/>
            <person name="Gungor B."/>
            <person name="Hartog M."/>
            <person name="Hontelez J."/>
            <person name="Verver J."/>
            <person name="Yang W.-C."/>
            <person name="Schijlen E."/>
            <person name="Repin R."/>
            <person name="Schilthuizen M."/>
            <person name="Schranz E."/>
            <person name="Heidstra R."/>
            <person name="Miyata K."/>
            <person name="Fedorova E."/>
            <person name="Kohlen W."/>
            <person name="Bisseling T."/>
            <person name="Smit S."/>
            <person name="Geurts R."/>
        </authorList>
    </citation>
    <scope>NUCLEOTIDE SEQUENCE [LARGE SCALE GENOMIC DNA]</scope>
    <source>
        <strain evidence="3">cv. RG33-2</strain>
    </source>
</reference>
<accession>A0A2P5DSQ2</accession>
<evidence type="ECO:0000256" key="1">
    <source>
        <dbReference type="SAM" id="MobiDB-lite"/>
    </source>
</evidence>
<comment type="caution">
    <text evidence="2">The sequence shown here is derived from an EMBL/GenBank/DDBJ whole genome shotgun (WGS) entry which is preliminary data.</text>
</comment>
<dbReference type="EMBL" id="JXTC01000251">
    <property type="protein sequence ID" value="PON76325.1"/>
    <property type="molecule type" value="Genomic_DNA"/>
</dbReference>
<dbReference type="PANTHER" id="PTHR33223:SF9">
    <property type="entry name" value="RETROTRANSPOSON GAG DOMAIN-CONTAINING PROTEIN"/>
    <property type="match status" value="1"/>
</dbReference>
<dbReference type="Proteomes" id="UP000237000">
    <property type="component" value="Unassembled WGS sequence"/>
</dbReference>
<dbReference type="AlphaFoldDB" id="A0A2P5DSQ2"/>
<organism evidence="2 3">
    <name type="scientific">Trema orientale</name>
    <name type="common">Charcoal tree</name>
    <name type="synonym">Celtis orientalis</name>
    <dbReference type="NCBI Taxonomy" id="63057"/>
    <lineage>
        <taxon>Eukaryota</taxon>
        <taxon>Viridiplantae</taxon>
        <taxon>Streptophyta</taxon>
        <taxon>Embryophyta</taxon>
        <taxon>Tracheophyta</taxon>
        <taxon>Spermatophyta</taxon>
        <taxon>Magnoliopsida</taxon>
        <taxon>eudicotyledons</taxon>
        <taxon>Gunneridae</taxon>
        <taxon>Pentapetalae</taxon>
        <taxon>rosids</taxon>
        <taxon>fabids</taxon>
        <taxon>Rosales</taxon>
        <taxon>Cannabaceae</taxon>
        <taxon>Trema</taxon>
    </lineage>
</organism>
<feature type="compositionally biased region" description="Basic and acidic residues" evidence="1">
    <location>
        <begin position="207"/>
        <end position="217"/>
    </location>
</feature>
<dbReference type="OrthoDB" id="1194593at2759"/>
<evidence type="ECO:0000313" key="3">
    <source>
        <dbReference type="Proteomes" id="UP000237000"/>
    </source>
</evidence>
<name>A0A2P5DSQ2_TREOI</name>
<sequence length="249" mass="28580">MIIWLKVAADLPSQDIFCRLRLQQSSQPRIFVMMTEFLTLTNTSDKSLKEYIRRFNKEYIEIPKCEESIAVAVFCKGFIHGSKFYKDLVTKKTLSMEEALFRAKGFVVLEEDNMNYKKSYQTQGKTEERTFSDCGRFDHVAHPQGKNIAKWPGKLIRDPSFRDKSKFYEFHNDHGHITTDCQALKFKVAELLRMGHLKEFLSDRGKTITSDEGKTNADKSPPPTVQVVNTIHSGSLCGGTMSSEIKRYA</sequence>
<protein>
    <submittedName>
        <fullName evidence="2">Uncharacterized protein</fullName>
    </submittedName>
</protein>